<evidence type="ECO:0000313" key="1">
    <source>
        <dbReference type="EMBL" id="KAI4864105.1"/>
    </source>
</evidence>
<name>A0ACB9YYX2_9PEZI</name>
<organism evidence="1 2">
    <name type="scientific">Hypoxylon rubiginosum</name>
    <dbReference type="NCBI Taxonomy" id="110542"/>
    <lineage>
        <taxon>Eukaryota</taxon>
        <taxon>Fungi</taxon>
        <taxon>Dikarya</taxon>
        <taxon>Ascomycota</taxon>
        <taxon>Pezizomycotina</taxon>
        <taxon>Sordariomycetes</taxon>
        <taxon>Xylariomycetidae</taxon>
        <taxon>Xylariales</taxon>
        <taxon>Hypoxylaceae</taxon>
        <taxon>Hypoxylon</taxon>
    </lineage>
</organism>
<evidence type="ECO:0000313" key="2">
    <source>
        <dbReference type="Proteomes" id="UP001497700"/>
    </source>
</evidence>
<gene>
    <name evidence="1" type="ORF">F4820DRAFT_449310</name>
</gene>
<protein>
    <submittedName>
        <fullName evidence="1">Uncharacterized protein</fullName>
    </submittedName>
</protein>
<accession>A0ACB9YYX2</accession>
<reference evidence="1 2" key="1">
    <citation type="journal article" date="2022" name="New Phytol.">
        <title>Ecological generalism drives hyperdiversity of secondary metabolite gene clusters in xylarialean endophytes.</title>
        <authorList>
            <person name="Franco M.E.E."/>
            <person name="Wisecaver J.H."/>
            <person name="Arnold A.E."/>
            <person name="Ju Y.M."/>
            <person name="Slot J.C."/>
            <person name="Ahrendt S."/>
            <person name="Moore L.P."/>
            <person name="Eastman K.E."/>
            <person name="Scott K."/>
            <person name="Konkel Z."/>
            <person name="Mondo S.J."/>
            <person name="Kuo A."/>
            <person name="Hayes R.D."/>
            <person name="Haridas S."/>
            <person name="Andreopoulos B."/>
            <person name="Riley R."/>
            <person name="LaButti K."/>
            <person name="Pangilinan J."/>
            <person name="Lipzen A."/>
            <person name="Amirebrahimi M."/>
            <person name="Yan J."/>
            <person name="Adam C."/>
            <person name="Keymanesh K."/>
            <person name="Ng V."/>
            <person name="Louie K."/>
            <person name="Northen T."/>
            <person name="Drula E."/>
            <person name="Henrissat B."/>
            <person name="Hsieh H.M."/>
            <person name="Youens-Clark K."/>
            <person name="Lutzoni F."/>
            <person name="Miadlikowska J."/>
            <person name="Eastwood D.C."/>
            <person name="Hamelin R.C."/>
            <person name="Grigoriev I.V."/>
            <person name="U'Ren J.M."/>
        </authorList>
    </citation>
    <scope>NUCLEOTIDE SEQUENCE [LARGE SCALE GENOMIC DNA]</scope>
    <source>
        <strain evidence="1 2">CBS 119005</strain>
    </source>
</reference>
<dbReference type="EMBL" id="MU393491">
    <property type="protein sequence ID" value="KAI4864105.1"/>
    <property type="molecule type" value="Genomic_DNA"/>
</dbReference>
<sequence length="761" mass="84458">MSPPTDSAAGAEFAASRQVRKGTRSCWECKRRKVRCVFRSTADVKCVPCGRRGTSCQSQEHEEVLVTTSTLEERVARLESLVGTLNEKRAPQDQHGDLPARGDRDLEAFASPLSGTTVFSEPPYLRDHTQPTPISGRRRPIVAIPSVRHGLPVFADPDQISAALHAELPSREDMDVLMGNKRAVPFLSISHHPESMFSTETVKGEQVSAFILPSVTDHPVLLAKALLQLAFCLEHAASHKITTALSIPTPWKDTALRWYEIASRLVTSNDVLIDSVEGLECLLVEGTYLANTGNLRRAWLVFRRTMSLAQMIGVDRASSPPNIKVLDKRTRFSCLVIWSRLVYMERYLSLLIGMPSSTTGPFLSAEDMNDGPLTARIEKAHALICGKIIKRNRMMIGSEAIHLDLVAIVREIDLDLERIASSVPSSWWQIPVLRQEMGVGEWLSTVNHAHCQIIHNSLILLAHLPNLLGDGNIPHILNSKLACMHASREILHRYSTLRSHLKAVFCCRFVDYCAFKAALALLLVHIDSVRKENLRGILGHQRVSDRALVSAVLEVMDNLYHVSQDLLCRDAVAVTRRLLHFEEQASRDDETFSVQDMESSANGESTSSDDTSFQLQIPYFGTVKITKERLRAPPIEWSREHRGAAVGPTIHISEPLIQGSPLGATLAGSTLSPTLALNTNLTTVTRGDTPYQNTRTNEWTGQAMVDQSDYMSPLIDFQNVTSEEIEMGDQSLFFAGADEWAFQGLDSAFFSSVIDSDMQNL</sequence>
<dbReference type="Proteomes" id="UP001497700">
    <property type="component" value="Unassembled WGS sequence"/>
</dbReference>
<comment type="caution">
    <text evidence="1">The sequence shown here is derived from an EMBL/GenBank/DDBJ whole genome shotgun (WGS) entry which is preliminary data.</text>
</comment>
<keyword evidence="2" id="KW-1185">Reference proteome</keyword>
<proteinExistence type="predicted"/>